<keyword evidence="1" id="KW-1133">Transmembrane helix</keyword>
<name>A0A6G6WII8_9ACTN</name>
<evidence type="ECO:0000313" key="3">
    <source>
        <dbReference type="Proteomes" id="UP000502996"/>
    </source>
</evidence>
<protein>
    <submittedName>
        <fullName evidence="2">DUF3311 domain-containing protein</fullName>
    </submittedName>
</protein>
<dbReference type="InterPro" id="IPR021741">
    <property type="entry name" value="DUF3311"/>
</dbReference>
<organism evidence="2 3">
    <name type="scientific">Nocardioides anomalus</name>
    <dbReference type="NCBI Taxonomy" id="2712223"/>
    <lineage>
        <taxon>Bacteria</taxon>
        <taxon>Bacillati</taxon>
        <taxon>Actinomycetota</taxon>
        <taxon>Actinomycetes</taxon>
        <taxon>Propionibacteriales</taxon>
        <taxon>Nocardioidaceae</taxon>
        <taxon>Nocardioides</taxon>
    </lineage>
</organism>
<accession>A0A6G6WII8</accession>
<dbReference type="Proteomes" id="UP000502996">
    <property type="component" value="Chromosome"/>
</dbReference>
<feature type="transmembrane region" description="Helical" evidence="1">
    <location>
        <begin position="39"/>
        <end position="59"/>
    </location>
</feature>
<dbReference type="KEGG" id="nano:G5V58_22425"/>
<dbReference type="Pfam" id="PF11755">
    <property type="entry name" value="DUF3311"/>
    <property type="match status" value="1"/>
</dbReference>
<dbReference type="RefSeq" id="WP_165237427.1">
    <property type="nucleotide sequence ID" value="NZ_CP049257.1"/>
</dbReference>
<evidence type="ECO:0000313" key="2">
    <source>
        <dbReference type="EMBL" id="QIG45151.1"/>
    </source>
</evidence>
<evidence type="ECO:0000256" key="1">
    <source>
        <dbReference type="SAM" id="Phobius"/>
    </source>
</evidence>
<reference evidence="2 3" key="1">
    <citation type="submission" date="2020-02" db="EMBL/GenBank/DDBJ databases">
        <title>Full genome sequence of Nocardioides sp. R-3366.</title>
        <authorList>
            <person name="Im W.-T."/>
        </authorList>
    </citation>
    <scope>NUCLEOTIDE SEQUENCE [LARGE SCALE GENOMIC DNA]</scope>
    <source>
        <strain evidence="2 3">R-3366</strain>
    </source>
</reference>
<sequence length="80" mass="9222">MSRTTRWTLVVVLLVPAVVLPLLVGIYDRNDPELWGFPFYYWFQFLLIPIAAALTTIAYRLTLGDVRPPESEDDPVETIR</sequence>
<keyword evidence="1" id="KW-0472">Membrane</keyword>
<proteinExistence type="predicted"/>
<keyword evidence="3" id="KW-1185">Reference proteome</keyword>
<keyword evidence="1" id="KW-0812">Transmembrane</keyword>
<gene>
    <name evidence="2" type="ORF">G5V58_22425</name>
</gene>
<dbReference type="EMBL" id="CP049257">
    <property type="protein sequence ID" value="QIG45151.1"/>
    <property type="molecule type" value="Genomic_DNA"/>
</dbReference>
<feature type="transmembrane region" description="Helical" evidence="1">
    <location>
        <begin position="7"/>
        <end position="27"/>
    </location>
</feature>
<dbReference type="AlphaFoldDB" id="A0A6G6WII8"/>